<feature type="domain" description="Nephrocystin 3-like N-terminal" evidence="3">
    <location>
        <begin position="294"/>
        <end position="447"/>
    </location>
</feature>
<evidence type="ECO:0000313" key="5">
    <source>
        <dbReference type="Proteomes" id="UP000044841"/>
    </source>
</evidence>
<dbReference type="InterPro" id="IPR056884">
    <property type="entry name" value="NPHP3-like_N"/>
</dbReference>
<organism evidence="4 5">
    <name type="scientific">Rhizoctonia solani</name>
    <dbReference type="NCBI Taxonomy" id="456999"/>
    <lineage>
        <taxon>Eukaryota</taxon>
        <taxon>Fungi</taxon>
        <taxon>Dikarya</taxon>
        <taxon>Basidiomycota</taxon>
        <taxon>Agaricomycotina</taxon>
        <taxon>Agaricomycetes</taxon>
        <taxon>Cantharellales</taxon>
        <taxon>Ceratobasidiaceae</taxon>
        <taxon>Rhizoctonia</taxon>
    </lineage>
</organism>
<dbReference type="PANTHER" id="PTHR10039:SF14">
    <property type="entry name" value="NACHT DOMAIN-CONTAINING PROTEIN"/>
    <property type="match status" value="1"/>
</dbReference>
<keyword evidence="1" id="KW-0677">Repeat</keyword>
<dbReference type="SUPFAM" id="SSF52540">
    <property type="entry name" value="P-loop containing nucleoside triphosphate hydrolases"/>
    <property type="match status" value="1"/>
</dbReference>
<dbReference type="Proteomes" id="UP000044841">
    <property type="component" value="Unassembled WGS sequence"/>
</dbReference>
<dbReference type="Gene3D" id="3.40.50.300">
    <property type="entry name" value="P-loop containing nucleotide triphosphate hydrolases"/>
    <property type="match status" value="1"/>
</dbReference>
<dbReference type="AlphaFoldDB" id="A0A0K6G8K3"/>
<feature type="region of interest" description="Disordered" evidence="2">
    <location>
        <begin position="80"/>
        <end position="105"/>
    </location>
</feature>
<evidence type="ECO:0000259" key="3">
    <source>
        <dbReference type="Pfam" id="PF24883"/>
    </source>
</evidence>
<evidence type="ECO:0000313" key="4">
    <source>
        <dbReference type="EMBL" id="CUA74811.1"/>
    </source>
</evidence>
<dbReference type="Pfam" id="PF24883">
    <property type="entry name" value="NPHP3_N"/>
    <property type="match status" value="1"/>
</dbReference>
<reference evidence="4 5" key="1">
    <citation type="submission" date="2015-07" db="EMBL/GenBank/DDBJ databases">
        <authorList>
            <person name="Noorani M."/>
        </authorList>
    </citation>
    <scope>NUCLEOTIDE SEQUENCE [LARGE SCALE GENOMIC DNA]</scope>
    <source>
        <strain evidence="4">BBA 69670</strain>
    </source>
</reference>
<feature type="region of interest" description="Disordered" evidence="2">
    <location>
        <begin position="1"/>
        <end position="42"/>
    </location>
</feature>
<dbReference type="EMBL" id="CYGV01001497">
    <property type="protein sequence ID" value="CUA74811.1"/>
    <property type="molecule type" value="Genomic_DNA"/>
</dbReference>
<name>A0A0K6G8K3_9AGAM</name>
<keyword evidence="5" id="KW-1185">Reference proteome</keyword>
<proteinExistence type="predicted"/>
<evidence type="ECO:0000256" key="1">
    <source>
        <dbReference type="ARBA" id="ARBA00022737"/>
    </source>
</evidence>
<dbReference type="PANTHER" id="PTHR10039">
    <property type="entry name" value="AMELOGENIN"/>
    <property type="match status" value="1"/>
</dbReference>
<protein>
    <recommendedName>
        <fullName evidence="3">Nephrocystin 3-like N-terminal domain-containing protein</fullName>
    </recommendedName>
</protein>
<gene>
    <name evidence="4" type="ORF">RSOLAG22IIIB_11507</name>
</gene>
<sequence length="578" mass="64375">MDSSKDSKPRKGFRKLMDKLSVSRSRSRSHSPSQSFHQPNTKTLAPLARLSEHTRATGNVDPSIGSSSVGLQVPIVVGPIGEDTTSSQQNTEHSRKAGTPFYPSKEDKSAKSVAWNTLRTSLRFLYESSGVFPALSSAVRVLLSCIDGIEAVARHRDDYEELAATLHTMSESLKHYTNSNLLSESTTHLALSLEREAMEIRYTLGKMGEGGFRDANTGEEELLGHYRRIQSLFQQLQVNASLSTWDIVNEQSVNTWLEGLSPVKQATFDSSLSIEVGRRGCTEGTRTSVLAGLDSWLQNPSSASIYWMNGMAGTGKTTIAYSFCEHVEKRKQLAASFFCTRNAVDCRNISRIIPTIAYQLARYSIPYESALSKVLGQNPHIGTKHALKQFEQLLMGSLQQVKAAIPDDLVVVIDALDECDDRNGIERTLDMLFRCAEEVPLKFITSRTEPEIYDKMRLGEQSWSIFHLHVIEASLVQADIELYLTQELSSMLPHRSEIEQLAHRSGCLFIYAATLVRYIVYGKCVTNSLQRLQSVLSLASDSTKKHAEIDALYTAILESALHEAQMEEHETEDVNTVL</sequence>
<accession>A0A0K6G8K3</accession>
<dbReference type="InterPro" id="IPR027417">
    <property type="entry name" value="P-loop_NTPase"/>
</dbReference>
<evidence type="ECO:0000256" key="2">
    <source>
        <dbReference type="SAM" id="MobiDB-lite"/>
    </source>
</evidence>